<organism evidence="2 3">
    <name type="scientific">Lysobacter korlensis</name>
    <dbReference type="NCBI Taxonomy" id="553636"/>
    <lineage>
        <taxon>Bacteria</taxon>
        <taxon>Pseudomonadati</taxon>
        <taxon>Pseudomonadota</taxon>
        <taxon>Gammaproteobacteria</taxon>
        <taxon>Lysobacterales</taxon>
        <taxon>Lysobacteraceae</taxon>
        <taxon>Lysobacter</taxon>
    </lineage>
</organism>
<reference evidence="2 3" key="1">
    <citation type="submission" date="2024-09" db="EMBL/GenBank/DDBJ databases">
        <authorList>
            <person name="Sun Q."/>
            <person name="Mori K."/>
        </authorList>
    </citation>
    <scope>NUCLEOTIDE SEQUENCE [LARGE SCALE GENOMIC DNA]</scope>
    <source>
        <strain evidence="2 3">KCTC 23076</strain>
    </source>
</reference>
<dbReference type="EMBL" id="JBHLTG010000008">
    <property type="protein sequence ID" value="MFC0681648.1"/>
    <property type="molecule type" value="Genomic_DNA"/>
</dbReference>
<dbReference type="InterPro" id="IPR036366">
    <property type="entry name" value="PGBDSf"/>
</dbReference>
<name>A0ABV6RXE2_9GAMM</name>
<feature type="compositionally biased region" description="Polar residues" evidence="1">
    <location>
        <begin position="214"/>
        <end position="223"/>
    </location>
</feature>
<evidence type="ECO:0000313" key="3">
    <source>
        <dbReference type="Proteomes" id="UP001589896"/>
    </source>
</evidence>
<gene>
    <name evidence="2" type="ORF">ACFFGH_27780</name>
</gene>
<proteinExistence type="predicted"/>
<protein>
    <recommendedName>
        <fullName evidence="4">Peptidoglycan binding-like domain-containing protein</fullName>
    </recommendedName>
</protein>
<dbReference type="SUPFAM" id="SSF47090">
    <property type="entry name" value="PGBD-like"/>
    <property type="match status" value="1"/>
</dbReference>
<feature type="region of interest" description="Disordered" evidence="1">
    <location>
        <begin position="200"/>
        <end position="223"/>
    </location>
</feature>
<keyword evidence="3" id="KW-1185">Reference proteome</keyword>
<dbReference type="InterPro" id="IPR036365">
    <property type="entry name" value="PGBD-like_sf"/>
</dbReference>
<dbReference type="Gene3D" id="1.10.101.10">
    <property type="entry name" value="PGBD-like superfamily/PGBD"/>
    <property type="match status" value="1"/>
</dbReference>
<dbReference type="RefSeq" id="WP_386674647.1">
    <property type="nucleotide sequence ID" value="NZ_JBHLTG010000008.1"/>
</dbReference>
<comment type="caution">
    <text evidence="2">The sequence shown here is derived from an EMBL/GenBank/DDBJ whole genome shotgun (WGS) entry which is preliminary data.</text>
</comment>
<sequence>MDFESPRFTRDTLLHDILNDPDTGAVKLGPGSPPESVKLLQQALFDLHWVFATSPGTMHQDFVIGIYGPRTQAAVIAYKTRYGIHFPPEVPTGFIDHFAGPRTFRRLDRHCVVLDRATPALYNKLSELQAGGLAITLVRYPDPQHPHTRPVVGTAGATWQVMLDGEPFGHLYFREETGAFLVSGDIDDFYRDSAGGPSGSLGYPTSDEFPDASGNPTNEFEGGTVTQDLQTGLVTATSNDVIVDFGDEFSRF</sequence>
<dbReference type="Proteomes" id="UP001589896">
    <property type="component" value="Unassembled WGS sequence"/>
</dbReference>
<accession>A0ABV6RXE2</accession>
<evidence type="ECO:0008006" key="4">
    <source>
        <dbReference type="Google" id="ProtNLM"/>
    </source>
</evidence>
<evidence type="ECO:0000256" key="1">
    <source>
        <dbReference type="SAM" id="MobiDB-lite"/>
    </source>
</evidence>
<evidence type="ECO:0000313" key="2">
    <source>
        <dbReference type="EMBL" id="MFC0681648.1"/>
    </source>
</evidence>